<feature type="domain" description="Reverse transcriptase zinc-binding" evidence="1">
    <location>
        <begin position="20"/>
        <end position="104"/>
    </location>
</feature>
<accession>A0ABM1QKF7</accession>
<dbReference type="GeneID" id="104721418"/>
<evidence type="ECO:0000313" key="3">
    <source>
        <dbReference type="RefSeq" id="XP_019087245.1"/>
    </source>
</evidence>
<dbReference type="InterPro" id="IPR026960">
    <property type="entry name" value="RVT-Znf"/>
</dbReference>
<evidence type="ECO:0000259" key="1">
    <source>
        <dbReference type="Pfam" id="PF13966"/>
    </source>
</evidence>
<reference evidence="3" key="2">
    <citation type="submission" date="2025-08" db="UniProtKB">
        <authorList>
            <consortium name="RefSeq"/>
        </authorList>
    </citation>
    <scope>IDENTIFICATION</scope>
    <source>
        <tissue evidence="3">Leaf</tissue>
    </source>
</reference>
<dbReference type="RefSeq" id="XP_019087245.1">
    <property type="nucleotide sequence ID" value="XM_019231700.1"/>
</dbReference>
<protein>
    <submittedName>
        <fullName evidence="3">Uncharacterized protein LOC104721418</fullName>
    </submittedName>
</protein>
<sequence length="182" mass="21179">MSTSNDTPVWAVDGITYWYFSSKVVWNAVRISKSDKSWAPLVWHKAVIPRHAITTWLFILNCNPTLDRLSTWGYDVELDCLLCGLGHESRNHLFFNCAFFAEVWRLITNKFQISTSPVLWDQILLWLPRSSVSKHKKLALLQGWQGAIYELWRERNRQFHDGISLSAVALTKIILFYYEGSV</sequence>
<dbReference type="Proteomes" id="UP000694864">
    <property type="component" value="Chromosome 11"/>
</dbReference>
<name>A0ABM1QKF7_CAMSA</name>
<organism evidence="2 3">
    <name type="scientific">Camelina sativa</name>
    <name type="common">False flax</name>
    <name type="synonym">Myagrum sativum</name>
    <dbReference type="NCBI Taxonomy" id="90675"/>
    <lineage>
        <taxon>Eukaryota</taxon>
        <taxon>Viridiplantae</taxon>
        <taxon>Streptophyta</taxon>
        <taxon>Embryophyta</taxon>
        <taxon>Tracheophyta</taxon>
        <taxon>Spermatophyta</taxon>
        <taxon>Magnoliopsida</taxon>
        <taxon>eudicotyledons</taxon>
        <taxon>Gunneridae</taxon>
        <taxon>Pentapetalae</taxon>
        <taxon>rosids</taxon>
        <taxon>malvids</taxon>
        <taxon>Brassicales</taxon>
        <taxon>Brassicaceae</taxon>
        <taxon>Camelineae</taxon>
        <taxon>Camelina</taxon>
    </lineage>
</organism>
<dbReference type="Pfam" id="PF13966">
    <property type="entry name" value="zf-RVT"/>
    <property type="match status" value="1"/>
</dbReference>
<keyword evidence="2" id="KW-1185">Reference proteome</keyword>
<gene>
    <name evidence="3" type="primary">LOC104721418</name>
</gene>
<evidence type="ECO:0000313" key="2">
    <source>
        <dbReference type="Proteomes" id="UP000694864"/>
    </source>
</evidence>
<reference evidence="2" key="1">
    <citation type="journal article" date="2014" name="Nat. Commun.">
        <title>The emerging biofuel crop Camelina sativa retains a highly undifferentiated hexaploid genome structure.</title>
        <authorList>
            <person name="Kagale S."/>
            <person name="Koh C."/>
            <person name="Nixon J."/>
            <person name="Bollina V."/>
            <person name="Clarke W.E."/>
            <person name="Tuteja R."/>
            <person name="Spillane C."/>
            <person name="Robinson S.J."/>
            <person name="Links M.G."/>
            <person name="Clarke C."/>
            <person name="Higgins E.E."/>
            <person name="Huebert T."/>
            <person name="Sharpe A.G."/>
            <person name="Parkin I.A."/>
        </authorList>
    </citation>
    <scope>NUCLEOTIDE SEQUENCE [LARGE SCALE GENOMIC DNA]</scope>
    <source>
        <strain evidence="2">cv. DH55</strain>
    </source>
</reference>
<proteinExistence type="predicted"/>